<evidence type="ECO:0000313" key="2">
    <source>
        <dbReference type="Proteomes" id="UP000481033"/>
    </source>
</evidence>
<dbReference type="RefSeq" id="WP_163659047.1">
    <property type="nucleotide sequence ID" value="NZ_QXHD01000004.1"/>
</dbReference>
<sequence length="63" mass="7057">MLQVLRPYHLAFERLAIAFLLTFIVADLYPHPSLAPGLIMSAVSYLQSDATELVEHDTTTLNQ</sequence>
<keyword evidence="2" id="KW-1185">Reference proteome</keyword>
<dbReference type="Proteomes" id="UP000481033">
    <property type="component" value="Unassembled WGS sequence"/>
</dbReference>
<gene>
    <name evidence="1" type="ORF">DXZ20_36325</name>
</gene>
<dbReference type="EMBL" id="QXHD01000004">
    <property type="protein sequence ID" value="NEZ61009.1"/>
    <property type="molecule type" value="Genomic_DNA"/>
</dbReference>
<protein>
    <submittedName>
        <fullName evidence="1">Uncharacterized protein</fullName>
    </submittedName>
</protein>
<evidence type="ECO:0000313" key="1">
    <source>
        <dbReference type="EMBL" id="NEZ61009.1"/>
    </source>
</evidence>
<name>A0A6M0RXT8_9CYAN</name>
<organism evidence="1 2">
    <name type="scientific">Adonisia turfae CCMR0081</name>
    <dbReference type="NCBI Taxonomy" id="2292702"/>
    <lineage>
        <taxon>Bacteria</taxon>
        <taxon>Bacillati</taxon>
        <taxon>Cyanobacteriota</taxon>
        <taxon>Adonisia</taxon>
        <taxon>Adonisia turfae</taxon>
    </lineage>
</organism>
<dbReference type="AlphaFoldDB" id="A0A6M0RXT8"/>
<reference evidence="1 2" key="1">
    <citation type="journal article" date="2020" name="Microb. Ecol.">
        <title>Ecogenomics of the Marine Benthic Filamentous Cyanobacterium Adonisia.</title>
        <authorList>
            <person name="Walter J.M."/>
            <person name="Coutinho F.H."/>
            <person name="Leomil L."/>
            <person name="Hargreaves P.I."/>
            <person name="Campeao M.E."/>
            <person name="Vieira V.V."/>
            <person name="Silva B.S."/>
            <person name="Fistarol G.O."/>
            <person name="Salomon P.S."/>
            <person name="Sawabe T."/>
            <person name="Mino S."/>
            <person name="Hosokawa M."/>
            <person name="Miyashita H."/>
            <person name="Maruyama F."/>
            <person name="van Verk M.C."/>
            <person name="Dutilh B.E."/>
            <person name="Thompson C.C."/>
            <person name="Thompson F.L."/>
        </authorList>
    </citation>
    <scope>NUCLEOTIDE SEQUENCE [LARGE SCALE GENOMIC DNA]</scope>
    <source>
        <strain evidence="1 2">CCMR0081</strain>
    </source>
</reference>
<accession>A0A6M0RXT8</accession>
<comment type="caution">
    <text evidence="1">The sequence shown here is derived from an EMBL/GenBank/DDBJ whole genome shotgun (WGS) entry which is preliminary data.</text>
</comment>
<proteinExistence type="predicted"/>